<dbReference type="EMBL" id="QMFB01000006">
    <property type="protein sequence ID" value="RAV20889.1"/>
    <property type="molecule type" value="Genomic_DNA"/>
</dbReference>
<evidence type="ECO:0000259" key="9">
    <source>
        <dbReference type="Pfam" id="PF00920"/>
    </source>
</evidence>
<keyword evidence="12" id="KW-1185">Reference proteome</keyword>
<keyword evidence="7 11" id="KW-0456">Lyase</keyword>
<dbReference type="InterPro" id="IPR056740">
    <property type="entry name" value="ILV_EDD_C"/>
</dbReference>
<dbReference type="SUPFAM" id="SSF52016">
    <property type="entry name" value="LeuD/IlvD-like"/>
    <property type="match status" value="1"/>
</dbReference>
<evidence type="ECO:0000256" key="8">
    <source>
        <dbReference type="ARBA" id="ARBA00023304"/>
    </source>
</evidence>
<dbReference type="Gene3D" id="3.50.30.80">
    <property type="entry name" value="IlvD/EDD C-terminal domain-like"/>
    <property type="match status" value="1"/>
</dbReference>
<dbReference type="Pfam" id="PF00920">
    <property type="entry name" value="ILVD_EDD_N"/>
    <property type="match status" value="1"/>
</dbReference>
<comment type="similarity">
    <text evidence="1">Belongs to the IlvD/Edd family.</text>
</comment>
<dbReference type="InterPro" id="IPR020558">
    <property type="entry name" value="DiOHA_6PGluconate_deHydtase_CS"/>
</dbReference>
<sequence>MRRGAVPNERSFIVKYRSSEWFESDNAELAFQHRSAMRAMGHNPDTFLGKPIIGIFNAWNDFNSCNYPHKELVEFVKRGVLLAGGYPIELHTISTPSDFMKPSDLPYRNLLSMDIEESIRSQPIDGVVLLCECDKTAPAQLMGAASCNLPALQLAAGHRSSGSFRGKEVNYGTDLWKYTDDYKAGLLTDEEWQELEKSISCGLGGCPVMGTASTMKSMSEMLGMMLPGTSSIPADDARRKTAAEATGFRIVEMVKENLTPSRFMTEEAFGNAIKLLAAIGGSTNAAIHLTAIAGRLNIRIPIERYARVAEGVPLLVNLQPSGRYSMDEFFRAGGLSRVIRELLPHLDGDCLAATGLTVAQTYGQDRKDWPAETEVIATLEAPLKENAGLAVLKGNLAPQGAVIKKSAVSPHLFRHRGQAVVFEDYADMLSRIDSEELEVDESSVLVLKHCGPVAMGMPEWGSIPIPAKLLKQGVRDMVRISDGRMSGTSYGAVVLHVSPESAVGGPLSIVRNGDWIELDIEASTISLHVSDEEIAERLAVWSRPPLRHKRGYLRMFADHSLQAPEGCDLDFLRPDSDEEAVFVPPIVGRG</sequence>
<protein>
    <submittedName>
        <fullName evidence="11">Dihydroxy-acid dehydratase</fullName>
        <ecNumber evidence="11">4.2.1.9</ecNumber>
    </submittedName>
</protein>
<dbReference type="SUPFAM" id="SSF143975">
    <property type="entry name" value="IlvD/EDD N-terminal domain-like"/>
    <property type="match status" value="1"/>
</dbReference>
<organism evidence="11 12">
    <name type="scientific">Paenibacillus contaminans</name>
    <dbReference type="NCBI Taxonomy" id="450362"/>
    <lineage>
        <taxon>Bacteria</taxon>
        <taxon>Bacillati</taxon>
        <taxon>Bacillota</taxon>
        <taxon>Bacilli</taxon>
        <taxon>Bacillales</taxon>
        <taxon>Paenibacillaceae</taxon>
        <taxon>Paenibacillus</taxon>
    </lineage>
</organism>
<dbReference type="GO" id="GO:0051537">
    <property type="term" value="F:2 iron, 2 sulfur cluster binding"/>
    <property type="evidence" value="ECO:0007669"/>
    <property type="project" value="UniProtKB-KW"/>
</dbReference>
<dbReference type="AlphaFoldDB" id="A0A329MLY1"/>
<dbReference type="FunFam" id="3.50.30.80:FF:000001">
    <property type="entry name" value="Dihydroxy-acid dehydratase"/>
    <property type="match status" value="1"/>
</dbReference>
<evidence type="ECO:0000259" key="10">
    <source>
        <dbReference type="Pfam" id="PF24877"/>
    </source>
</evidence>
<reference evidence="11 12" key="1">
    <citation type="journal article" date="2009" name="Int. J. Syst. Evol. Microbiol.">
        <title>Paenibacillus contaminans sp. nov., isolated from a contaminated laboratory plate.</title>
        <authorList>
            <person name="Chou J.H."/>
            <person name="Lee J.H."/>
            <person name="Lin M.C."/>
            <person name="Chang P.S."/>
            <person name="Arun A.B."/>
            <person name="Young C.C."/>
            <person name="Chen W.M."/>
        </authorList>
    </citation>
    <scope>NUCLEOTIDE SEQUENCE [LARGE SCALE GENOMIC DNA]</scope>
    <source>
        <strain evidence="11 12">CKOBP-6</strain>
    </source>
</reference>
<evidence type="ECO:0000256" key="5">
    <source>
        <dbReference type="ARBA" id="ARBA00023004"/>
    </source>
</evidence>
<dbReference type="Pfam" id="PF24877">
    <property type="entry name" value="ILV_EDD_C"/>
    <property type="match status" value="1"/>
</dbReference>
<keyword evidence="6" id="KW-0411">Iron-sulfur</keyword>
<feature type="domain" description="Dihydroxy-acid/6-phosphogluconate dehydratase C-terminal" evidence="10">
    <location>
        <begin position="374"/>
        <end position="567"/>
    </location>
</feature>
<dbReference type="EC" id="4.2.1.9" evidence="11"/>
<keyword evidence="2" id="KW-0028">Amino-acid biosynthesis</keyword>
<evidence type="ECO:0000256" key="2">
    <source>
        <dbReference type="ARBA" id="ARBA00022605"/>
    </source>
</evidence>
<feature type="domain" description="Dihydroxy-acid/6-phosphogluconate dehydratase N-terminal" evidence="9">
    <location>
        <begin position="50"/>
        <end position="360"/>
    </location>
</feature>
<dbReference type="PANTHER" id="PTHR43183:SF1">
    <property type="entry name" value="HYPOTHETICAL DIHYDROXY-ACID DEHYDRATASE (EUROFUNG)-RELATED"/>
    <property type="match status" value="1"/>
</dbReference>
<dbReference type="InterPro" id="IPR042096">
    <property type="entry name" value="Dihydro-acid_dehy_C"/>
</dbReference>
<keyword evidence="4" id="KW-0479">Metal-binding</keyword>
<dbReference type="OrthoDB" id="9807077at2"/>
<evidence type="ECO:0000256" key="3">
    <source>
        <dbReference type="ARBA" id="ARBA00022714"/>
    </source>
</evidence>
<dbReference type="GO" id="GO:0008652">
    <property type="term" value="P:amino acid biosynthetic process"/>
    <property type="evidence" value="ECO:0007669"/>
    <property type="project" value="UniProtKB-KW"/>
</dbReference>
<proteinExistence type="inferred from homology"/>
<comment type="caution">
    <text evidence="11">The sequence shown here is derived from an EMBL/GenBank/DDBJ whole genome shotgun (WGS) entry which is preliminary data.</text>
</comment>
<evidence type="ECO:0000313" key="11">
    <source>
        <dbReference type="EMBL" id="RAV20889.1"/>
    </source>
</evidence>
<evidence type="ECO:0000256" key="4">
    <source>
        <dbReference type="ARBA" id="ARBA00022723"/>
    </source>
</evidence>
<dbReference type="PANTHER" id="PTHR43183">
    <property type="entry name" value="HYPOTHETICAL DIHYDROXYACID DEHYDRATASE (EUROFUNG)-RELATED"/>
    <property type="match status" value="1"/>
</dbReference>
<evidence type="ECO:0000313" key="12">
    <source>
        <dbReference type="Proteomes" id="UP000250369"/>
    </source>
</evidence>
<name>A0A329MLY1_9BACL</name>
<keyword evidence="8" id="KW-0100">Branched-chain amino acid biosynthesis</keyword>
<keyword evidence="3" id="KW-0001">2Fe-2S</keyword>
<evidence type="ECO:0000256" key="1">
    <source>
        <dbReference type="ARBA" id="ARBA00006486"/>
    </source>
</evidence>
<dbReference type="GO" id="GO:0046872">
    <property type="term" value="F:metal ion binding"/>
    <property type="evidence" value="ECO:0007669"/>
    <property type="project" value="UniProtKB-KW"/>
</dbReference>
<dbReference type="Proteomes" id="UP000250369">
    <property type="component" value="Unassembled WGS sequence"/>
</dbReference>
<dbReference type="InterPro" id="IPR052352">
    <property type="entry name" value="Sugar_Degrad_Dehydratases"/>
</dbReference>
<accession>A0A329MLY1</accession>
<dbReference type="GO" id="GO:0004160">
    <property type="term" value="F:dihydroxy-acid dehydratase activity"/>
    <property type="evidence" value="ECO:0007669"/>
    <property type="project" value="UniProtKB-EC"/>
</dbReference>
<evidence type="ECO:0000256" key="7">
    <source>
        <dbReference type="ARBA" id="ARBA00023239"/>
    </source>
</evidence>
<gene>
    <name evidence="11" type="ORF">DQG23_12410</name>
</gene>
<dbReference type="GO" id="GO:0009082">
    <property type="term" value="P:branched-chain amino acid biosynthetic process"/>
    <property type="evidence" value="ECO:0007669"/>
    <property type="project" value="UniProtKB-KW"/>
</dbReference>
<dbReference type="PROSITE" id="PS00886">
    <property type="entry name" value="ILVD_EDD_1"/>
    <property type="match status" value="1"/>
</dbReference>
<keyword evidence="5" id="KW-0408">Iron</keyword>
<dbReference type="InterPro" id="IPR000581">
    <property type="entry name" value="ILV_EDD_N"/>
</dbReference>
<evidence type="ECO:0000256" key="6">
    <source>
        <dbReference type="ARBA" id="ARBA00023014"/>
    </source>
</evidence>
<dbReference type="InterPro" id="IPR037237">
    <property type="entry name" value="IlvD/EDD_N"/>
</dbReference>
<dbReference type="NCBIfam" id="NF004784">
    <property type="entry name" value="PRK06131.1"/>
    <property type="match status" value="1"/>
</dbReference>